<evidence type="ECO:0000313" key="4">
    <source>
        <dbReference type="Proteomes" id="UP000287866"/>
    </source>
</evidence>
<feature type="region of interest" description="Disordered" evidence="1">
    <location>
        <begin position="144"/>
        <end position="163"/>
    </location>
</feature>
<name>A0A8T6R1A5_9MICO</name>
<dbReference type="AlphaFoldDB" id="A0A8T6R1A5"/>
<organism evidence="3 4">
    <name type="scientific">Phycicoccus flavus</name>
    <dbReference type="NCBI Taxonomy" id="2502783"/>
    <lineage>
        <taxon>Bacteria</taxon>
        <taxon>Bacillati</taxon>
        <taxon>Actinomycetota</taxon>
        <taxon>Actinomycetes</taxon>
        <taxon>Micrococcales</taxon>
        <taxon>Intrasporangiaceae</taxon>
        <taxon>Phycicoccus</taxon>
    </lineage>
</organism>
<dbReference type="Proteomes" id="UP000287866">
    <property type="component" value="Unassembled WGS sequence"/>
</dbReference>
<proteinExistence type="predicted"/>
<dbReference type="Gene3D" id="2.60.120.10">
    <property type="entry name" value="Jelly Rolls"/>
    <property type="match status" value="1"/>
</dbReference>
<dbReference type="CDD" id="cd00038">
    <property type="entry name" value="CAP_ED"/>
    <property type="match status" value="1"/>
</dbReference>
<dbReference type="SMART" id="SM00100">
    <property type="entry name" value="cNMP"/>
    <property type="match status" value="1"/>
</dbReference>
<gene>
    <name evidence="3" type="ORF">EPD83_006145</name>
</gene>
<sequence length="163" mass="16908">MDDLLALCADLPVRQVAPGEVLLEEGAAAGALLVLQSGSVVVERGGTPFARIDTPGAVFGELAVVLGVPVTATVRADDEVVVRVAEDPRAFLTERPGAALAVLRTTAARLDGLTRYLADVKEQYAGLPGHLGMVDGLLDTLVHHQGPQARPGSARDPEGHLGH</sequence>
<evidence type="ECO:0000259" key="2">
    <source>
        <dbReference type="PROSITE" id="PS50042"/>
    </source>
</evidence>
<evidence type="ECO:0000256" key="1">
    <source>
        <dbReference type="SAM" id="MobiDB-lite"/>
    </source>
</evidence>
<dbReference type="RefSeq" id="WP_164896169.1">
    <property type="nucleotide sequence ID" value="NZ_SAYU02000014.1"/>
</dbReference>
<keyword evidence="4" id="KW-1185">Reference proteome</keyword>
<dbReference type="InterPro" id="IPR018490">
    <property type="entry name" value="cNMP-bd_dom_sf"/>
</dbReference>
<feature type="compositionally biased region" description="Basic and acidic residues" evidence="1">
    <location>
        <begin position="153"/>
        <end position="163"/>
    </location>
</feature>
<comment type="caution">
    <text evidence="3">The sequence shown here is derived from an EMBL/GenBank/DDBJ whole genome shotgun (WGS) entry which is preliminary data.</text>
</comment>
<accession>A0A8T6R1A5</accession>
<dbReference type="EMBL" id="SAYU02000014">
    <property type="protein sequence ID" value="NHA67636.1"/>
    <property type="molecule type" value="Genomic_DNA"/>
</dbReference>
<dbReference type="SUPFAM" id="SSF51206">
    <property type="entry name" value="cAMP-binding domain-like"/>
    <property type="match status" value="1"/>
</dbReference>
<protein>
    <submittedName>
        <fullName evidence="3">Cyclic nucleotide-binding domain-containing protein</fullName>
    </submittedName>
</protein>
<dbReference type="InterPro" id="IPR014710">
    <property type="entry name" value="RmlC-like_jellyroll"/>
</dbReference>
<reference evidence="3" key="1">
    <citation type="submission" date="2020-03" db="EMBL/GenBank/DDBJ databases">
        <title>Phycicoccus flavus sp. nov., a novel endophytic actinobacterium isolated from branch of Kandelia candel.</title>
        <authorList>
            <person name="Tuo L."/>
        </authorList>
    </citation>
    <scope>NUCLEOTIDE SEQUENCE</scope>
    <source>
        <strain evidence="3">CMS6Z-2</strain>
    </source>
</reference>
<dbReference type="Pfam" id="PF00027">
    <property type="entry name" value="cNMP_binding"/>
    <property type="match status" value="1"/>
</dbReference>
<evidence type="ECO:0000313" key="3">
    <source>
        <dbReference type="EMBL" id="NHA67636.1"/>
    </source>
</evidence>
<dbReference type="PROSITE" id="PS50042">
    <property type="entry name" value="CNMP_BINDING_3"/>
    <property type="match status" value="1"/>
</dbReference>
<dbReference type="InterPro" id="IPR000595">
    <property type="entry name" value="cNMP-bd_dom"/>
</dbReference>
<feature type="domain" description="Cyclic nucleotide-binding" evidence="2">
    <location>
        <begin position="1"/>
        <end position="76"/>
    </location>
</feature>